<comment type="caution">
    <text evidence="7">The sequence shown here is derived from an EMBL/GenBank/DDBJ whole genome shotgun (WGS) entry which is preliminary data.</text>
</comment>
<dbReference type="SUPFAM" id="SSF52172">
    <property type="entry name" value="CheY-like"/>
    <property type="match status" value="1"/>
</dbReference>
<dbReference type="Pfam" id="PF00072">
    <property type="entry name" value="Response_reg"/>
    <property type="match status" value="1"/>
</dbReference>
<evidence type="ECO:0000256" key="2">
    <source>
        <dbReference type="ARBA" id="ARBA00023002"/>
    </source>
</evidence>
<keyword evidence="8" id="KW-1185">Reference proteome</keyword>
<sequence>MSDPAPRSSAGASKPAILTVDDDPGVSRAVARDLRRKYGEKYRIIRAESGESALGALREIALRGDQVAVLLADYRMPSMSGLEFLEQAMDIFPFARRVLLTAYADTDAAIEAINVVDLDYYLLKPWDPPEEKLYPVVDTLLDAWHAADIRPILETKIIAGRWASRSSEMREFLARNRLPYRWFLADEPEGARLLAAAGHDDRTLPVVVCADGSCLLDPTDTELAEYFGLGTTPAEDFYDLVVVGGGPAGLGAAVYGASEGLRTVLVERTATGGQAGQSSRIENYLGFPDGVSGAQLAERARRQAEKFGAELITTREVAGLEVDGPARLVRLTDGSAIAAHSIILATGVSYRRHPAAGVDDFAGRGVFYGSAVTEAVGCTGQDVYIVGGANSAGQAAMYLSKWAKSVTIVVRAESLEASMSYYLVQQIENNPVISVRPCTEVTAAHGDGHLEQITLRDRVSGAEETVDTGYLFLFIGAAPRTEWLDGVVVRDRHGFVVSGQDLTVDGARPPGWSVDRAPHHLETSVPGIFAAGDVRADSAKRVASAVGEGAMAVMLVHPYLAQP</sequence>
<name>A0ABS2KWL4_9NOCA</name>
<dbReference type="SMART" id="SM00448">
    <property type="entry name" value="REC"/>
    <property type="match status" value="1"/>
</dbReference>
<comment type="catalytic activity">
    <reaction evidence="3">
        <text>[thioredoxin]-dithiol + NADP(+) = [thioredoxin]-disulfide + NADPH + H(+)</text>
        <dbReference type="Rhea" id="RHEA:20345"/>
        <dbReference type="Rhea" id="RHEA-COMP:10698"/>
        <dbReference type="Rhea" id="RHEA-COMP:10700"/>
        <dbReference type="ChEBI" id="CHEBI:15378"/>
        <dbReference type="ChEBI" id="CHEBI:29950"/>
        <dbReference type="ChEBI" id="CHEBI:50058"/>
        <dbReference type="ChEBI" id="CHEBI:57783"/>
        <dbReference type="ChEBI" id="CHEBI:58349"/>
        <dbReference type="EC" id="1.8.1.9"/>
    </reaction>
</comment>
<dbReference type="PROSITE" id="PS50110">
    <property type="entry name" value="RESPONSE_REGULATORY"/>
    <property type="match status" value="1"/>
</dbReference>
<dbReference type="Proteomes" id="UP000703038">
    <property type="component" value="Unassembled WGS sequence"/>
</dbReference>
<proteinExistence type="predicted"/>
<dbReference type="Gene3D" id="3.50.50.60">
    <property type="entry name" value="FAD/NAD(P)-binding domain"/>
    <property type="match status" value="2"/>
</dbReference>
<keyword evidence="2 7" id="KW-0560">Oxidoreductase</keyword>
<evidence type="ECO:0000256" key="1">
    <source>
        <dbReference type="ARBA" id="ARBA00022630"/>
    </source>
</evidence>
<keyword evidence="4" id="KW-0597">Phosphoprotein</keyword>
<evidence type="ECO:0000259" key="6">
    <source>
        <dbReference type="PROSITE" id="PS50110"/>
    </source>
</evidence>
<dbReference type="PRINTS" id="PR00368">
    <property type="entry name" value="FADPNR"/>
</dbReference>
<dbReference type="InterPro" id="IPR036188">
    <property type="entry name" value="FAD/NAD-bd_sf"/>
</dbReference>
<evidence type="ECO:0000313" key="7">
    <source>
        <dbReference type="EMBL" id="MBM7416335.1"/>
    </source>
</evidence>
<dbReference type="InterPro" id="IPR001789">
    <property type="entry name" value="Sig_transdc_resp-reg_receiver"/>
</dbReference>
<dbReference type="EC" id="1.8.1.9" evidence="7"/>
<reference evidence="7 8" key="1">
    <citation type="submission" date="2021-01" db="EMBL/GenBank/DDBJ databases">
        <title>Genomics of switchgrass bacterial isolates.</title>
        <authorList>
            <person name="Shade A."/>
        </authorList>
    </citation>
    <scope>NUCLEOTIDE SEQUENCE [LARGE SCALE GENOMIC DNA]</scope>
    <source>
        <strain evidence="7 8">PvP111</strain>
    </source>
</reference>
<dbReference type="RefSeq" id="WP_204869164.1">
    <property type="nucleotide sequence ID" value="NZ_JAFBBK010000001.1"/>
</dbReference>
<dbReference type="InterPro" id="IPR050097">
    <property type="entry name" value="Ferredoxin-NADP_redctase_2"/>
</dbReference>
<dbReference type="InterPro" id="IPR023753">
    <property type="entry name" value="FAD/NAD-binding_dom"/>
</dbReference>
<feature type="modified residue" description="4-aspartylphosphate" evidence="4">
    <location>
        <position position="73"/>
    </location>
</feature>
<dbReference type="InterPro" id="IPR011006">
    <property type="entry name" value="CheY-like_superfamily"/>
</dbReference>
<organism evidence="7 8">
    <name type="scientific">Rhodococcoides corynebacterioides</name>
    <dbReference type="NCBI Taxonomy" id="53972"/>
    <lineage>
        <taxon>Bacteria</taxon>
        <taxon>Bacillati</taxon>
        <taxon>Actinomycetota</taxon>
        <taxon>Actinomycetes</taxon>
        <taxon>Mycobacteriales</taxon>
        <taxon>Nocardiaceae</taxon>
        <taxon>Rhodococcoides</taxon>
    </lineage>
</organism>
<dbReference type="PANTHER" id="PTHR48105">
    <property type="entry name" value="THIOREDOXIN REDUCTASE 1-RELATED-RELATED"/>
    <property type="match status" value="1"/>
</dbReference>
<evidence type="ECO:0000313" key="8">
    <source>
        <dbReference type="Proteomes" id="UP000703038"/>
    </source>
</evidence>
<feature type="domain" description="Response regulatory" evidence="6">
    <location>
        <begin position="16"/>
        <end position="139"/>
    </location>
</feature>
<evidence type="ECO:0000256" key="3">
    <source>
        <dbReference type="ARBA" id="ARBA00048132"/>
    </source>
</evidence>
<dbReference type="Pfam" id="PF07992">
    <property type="entry name" value="Pyr_redox_2"/>
    <property type="match status" value="1"/>
</dbReference>
<dbReference type="SUPFAM" id="SSF51905">
    <property type="entry name" value="FAD/NAD(P)-binding domain"/>
    <property type="match status" value="1"/>
</dbReference>
<evidence type="ECO:0000256" key="4">
    <source>
        <dbReference type="PROSITE-ProRule" id="PRU00169"/>
    </source>
</evidence>
<dbReference type="PRINTS" id="PR00469">
    <property type="entry name" value="PNDRDTASEII"/>
</dbReference>
<protein>
    <submittedName>
        <fullName evidence="7">Thioredoxin reductase (NADPH)</fullName>
        <ecNumber evidence="7">1.8.1.9</ecNumber>
    </submittedName>
</protein>
<keyword evidence="1" id="KW-0285">Flavoprotein</keyword>
<dbReference type="EMBL" id="JAFBBK010000001">
    <property type="protein sequence ID" value="MBM7416335.1"/>
    <property type="molecule type" value="Genomic_DNA"/>
</dbReference>
<dbReference type="GO" id="GO:0004791">
    <property type="term" value="F:thioredoxin-disulfide reductase (NADPH) activity"/>
    <property type="evidence" value="ECO:0007669"/>
    <property type="project" value="UniProtKB-EC"/>
</dbReference>
<accession>A0ABS2KWL4</accession>
<gene>
    <name evidence="7" type="ORF">JOE42_003068</name>
</gene>
<dbReference type="Gene3D" id="3.40.50.2300">
    <property type="match status" value="1"/>
</dbReference>
<evidence type="ECO:0000256" key="5">
    <source>
        <dbReference type="SAM" id="MobiDB-lite"/>
    </source>
</evidence>
<feature type="region of interest" description="Disordered" evidence="5">
    <location>
        <begin position="1"/>
        <end position="20"/>
    </location>
</feature>